<accession>A0A2V2XI74</accession>
<dbReference type="Gene3D" id="3.40.50.150">
    <property type="entry name" value="Vaccinia Virus protein VP39"/>
    <property type="match status" value="1"/>
</dbReference>
<protein>
    <recommendedName>
        <fullName evidence="3">Methyltransferase domain-containing protein</fullName>
    </recommendedName>
</protein>
<dbReference type="Proteomes" id="UP000246078">
    <property type="component" value="Unassembled WGS sequence"/>
</dbReference>
<sequence>MSTSSGTIAATVCSRWCFCSDPNSCSVWRATWCTSPSLSTVCCTFLNGMGFLTDPRAILPPPNSAVMLLGMGGNSMERGIRYILGEDAHIYIAEIEPAVVSTCRFAGLLKENANTHVCLDSAERTIQKCPEKCTFIFMDLFEPLSGNMVNTMPLIRQAFDILAPNGILLINEHSIPTVEHLLPLLHLFGDHNVQFVNVRGWNESIIAATKPGGNADGLGRKCSKRLATDVLNDFDHTFPGGCRIKTTF</sequence>
<dbReference type="VEuPathDB" id="TriTrypDB:Tc_MARK_8466"/>
<dbReference type="VEuPathDB" id="TriTrypDB:BCY84_16111"/>
<organism evidence="1 2">
    <name type="scientific">Trypanosoma cruzi</name>
    <dbReference type="NCBI Taxonomy" id="5693"/>
    <lineage>
        <taxon>Eukaryota</taxon>
        <taxon>Discoba</taxon>
        <taxon>Euglenozoa</taxon>
        <taxon>Kinetoplastea</taxon>
        <taxon>Metakinetoplastina</taxon>
        <taxon>Trypanosomatida</taxon>
        <taxon>Trypanosomatidae</taxon>
        <taxon>Trypanosoma</taxon>
        <taxon>Schizotrypanum</taxon>
    </lineage>
</organism>
<reference evidence="1 2" key="1">
    <citation type="journal article" date="2018" name="Microb. Genom.">
        <title>Expanding an expanded genome: long-read sequencing of Trypanosoma cruzi.</title>
        <authorList>
            <person name="Berna L."/>
            <person name="Rodriguez M."/>
            <person name="Chiribao M.L."/>
            <person name="Parodi-Talice A."/>
            <person name="Pita S."/>
            <person name="Rijo G."/>
            <person name="Alvarez-Valin F."/>
            <person name="Robello C."/>
        </authorList>
    </citation>
    <scope>NUCLEOTIDE SEQUENCE [LARGE SCALE GENOMIC DNA]</scope>
    <source>
        <strain evidence="1 2">TCC</strain>
    </source>
</reference>
<comment type="caution">
    <text evidence="1">The sequence shown here is derived from an EMBL/GenBank/DDBJ whole genome shotgun (WGS) entry which is preliminary data.</text>
</comment>
<dbReference type="VEuPathDB" id="TriTrypDB:TcG_02414"/>
<evidence type="ECO:0000313" key="2">
    <source>
        <dbReference type="Proteomes" id="UP000246078"/>
    </source>
</evidence>
<dbReference type="VEuPathDB" id="TriTrypDB:TcYC6_0080600"/>
<dbReference type="CDD" id="cd02440">
    <property type="entry name" value="AdoMet_MTases"/>
    <property type="match status" value="1"/>
</dbReference>
<dbReference type="VEuPathDB" id="TriTrypDB:TCDM_01228"/>
<dbReference type="VEuPathDB" id="TriTrypDB:TcBrA4_0003340"/>
<proteinExistence type="predicted"/>
<dbReference type="AlphaFoldDB" id="A0A2V2XI74"/>
<evidence type="ECO:0008006" key="3">
    <source>
        <dbReference type="Google" id="ProtNLM"/>
    </source>
</evidence>
<gene>
    <name evidence="1" type="ORF">C3747_7g169</name>
</gene>
<dbReference type="VEuPathDB" id="TriTrypDB:TcCLB.510965.10"/>
<dbReference type="VEuPathDB" id="TriTrypDB:TCSYLVIO_009937"/>
<dbReference type="VEuPathDB" id="TriTrypDB:C4B63_13g151"/>
<dbReference type="SUPFAM" id="SSF53335">
    <property type="entry name" value="S-adenosyl-L-methionine-dependent methyltransferases"/>
    <property type="match status" value="1"/>
</dbReference>
<dbReference type="VEuPathDB" id="TriTrypDB:TcCLB.508169.30"/>
<dbReference type="EMBL" id="PRFC01000007">
    <property type="protein sequence ID" value="PWV20220.1"/>
    <property type="molecule type" value="Genomic_DNA"/>
</dbReference>
<dbReference type="VEuPathDB" id="TriTrypDB:TcCL_ESM02029"/>
<evidence type="ECO:0000313" key="1">
    <source>
        <dbReference type="EMBL" id="PWV20220.1"/>
    </source>
</evidence>
<dbReference type="VEuPathDB" id="TriTrypDB:ECC02_003843"/>
<name>A0A2V2XI74_TRYCR</name>
<dbReference type="InterPro" id="IPR029063">
    <property type="entry name" value="SAM-dependent_MTases_sf"/>
</dbReference>
<dbReference type="VEuPathDB" id="TriTrypDB:C3747_7g169"/>